<organism evidence="1 2">
    <name type="scientific">Paragonimus westermani</name>
    <dbReference type="NCBI Taxonomy" id="34504"/>
    <lineage>
        <taxon>Eukaryota</taxon>
        <taxon>Metazoa</taxon>
        <taxon>Spiralia</taxon>
        <taxon>Lophotrochozoa</taxon>
        <taxon>Platyhelminthes</taxon>
        <taxon>Trematoda</taxon>
        <taxon>Digenea</taxon>
        <taxon>Plagiorchiida</taxon>
        <taxon>Troglotremata</taxon>
        <taxon>Troglotrematidae</taxon>
        <taxon>Paragonimus</taxon>
    </lineage>
</organism>
<accession>A0A5J4NGL1</accession>
<protein>
    <submittedName>
        <fullName evidence="1">Uncharacterized protein</fullName>
    </submittedName>
</protein>
<gene>
    <name evidence="1" type="ORF">DEA37_0008213</name>
</gene>
<evidence type="ECO:0000313" key="2">
    <source>
        <dbReference type="Proteomes" id="UP000324629"/>
    </source>
</evidence>
<comment type="caution">
    <text evidence="1">The sequence shown here is derived from an EMBL/GenBank/DDBJ whole genome shotgun (WGS) entry which is preliminary data.</text>
</comment>
<evidence type="ECO:0000313" key="1">
    <source>
        <dbReference type="EMBL" id="KAA3674428.1"/>
    </source>
</evidence>
<sequence length="123" mass="13717">MSTDAINIMLTELRHLYLHLPKDARTLLGITHTSKSGTFGGRHYVHFGLKKVRDSVFRIHVHCGAMELLIHVDGVSLFKSSRAQLWSLLGSLNNPETVVFIVGVSSGQMKPVNVSVYFQDLID</sequence>
<keyword evidence="2" id="KW-1185">Reference proteome</keyword>
<proteinExistence type="predicted"/>
<dbReference type="EMBL" id="QNGE01003158">
    <property type="protein sequence ID" value="KAA3674428.1"/>
    <property type="molecule type" value="Genomic_DNA"/>
</dbReference>
<name>A0A5J4NGL1_9TREM</name>
<reference evidence="1 2" key="1">
    <citation type="journal article" date="2019" name="Gigascience">
        <title>Whole-genome sequence of the oriental lung fluke Paragonimus westermani.</title>
        <authorList>
            <person name="Oey H."/>
            <person name="Zakrzewski M."/>
            <person name="Narain K."/>
            <person name="Devi K.R."/>
            <person name="Agatsuma T."/>
            <person name="Nawaratna S."/>
            <person name="Gobert G.N."/>
            <person name="Jones M.K."/>
            <person name="Ragan M.A."/>
            <person name="McManus D.P."/>
            <person name="Krause L."/>
        </authorList>
    </citation>
    <scope>NUCLEOTIDE SEQUENCE [LARGE SCALE GENOMIC DNA]</scope>
    <source>
        <strain evidence="1 2">IND2009</strain>
    </source>
</reference>
<dbReference type="AlphaFoldDB" id="A0A5J4NGL1"/>
<dbReference type="Proteomes" id="UP000324629">
    <property type="component" value="Unassembled WGS sequence"/>
</dbReference>